<name>A0A820ILS0_9BILA</name>
<gene>
    <name evidence="1" type="ORF">OTI717_LOCUS42426</name>
</gene>
<sequence length="28" mass="3322">NTFWDKLIPRSFVCYISLPSSKHLKIDL</sequence>
<organism evidence="1 2">
    <name type="scientific">Rotaria sordida</name>
    <dbReference type="NCBI Taxonomy" id="392033"/>
    <lineage>
        <taxon>Eukaryota</taxon>
        <taxon>Metazoa</taxon>
        <taxon>Spiralia</taxon>
        <taxon>Gnathifera</taxon>
        <taxon>Rotifera</taxon>
        <taxon>Eurotatoria</taxon>
        <taxon>Bdelloidea</taxon>
        <taxon>Philodinida</taxon>
        <taxon>Philodinidae</taxon>
        <taxon>Rotaria</taxon>
    </lineage>
</organism>
<accession>A0A820ILS0</accession>
<feature type="non-terminal residue" evidence="1">
    <location>
        <position position="1"/>
    </location>
</feature>
<evidence type="ECO:0000313" key="2">
    <source>
        <dbReference type="Proteomes" id="UP000663823"/>
    </source>
</evidence>
<dbReference type="AlphaFoldDB" id="A0A820ILS0"/>
<protein>
    <submittedName>
        <fullName evidence="1">Uncharacterized protein</fullName>
    </submittedName>
</protein>
<dbReference type="EMBL" id="CAJOAX010051313">
    <property type="protein sequence ID" value="CAF4313939.1"/>
    <property type="molecule type" value="Genomic_DNA"/>
</dbReference>
<comment type="caution">
    <text evidence="1">The sequence shown here is derived from an EMBL/GenBank/DDBJ whole genome shotgun (WGS) entry which is preliminary data.</text>
</comment>
<reference evidence="1" key="1">
    <citation type="submission" date="2021-02" db="EMBL/GenBank/DDBJ databases">
        <authorList>
            <person name="Nowell W R."/>
        </authorList>
    </citation>
    <scope>NUCLEOTIDE SEQUENCE</scope>
</reference>
<dbReference type="Proteomes" id="UP000663823">
    <property type="component" value="Unassembled WGS sequence"/>
</dbReference>
<evidence type="ECO:0000313" key="1">
    <source>
        <dbReference type="EMBL" id="CAF4313939.1"/>
    </source>
</evidence>
<proteinExistence type="predicted"/>